<evidence type="ECO:0000256" key="7">
    <source>
        <dbReference type="ARBA" id="ARBA00023128"/>
    </source>
</evidence>
<dbReference type="Gene3D" id="1.50.40.10">
    <property type="entry name" value="Mitochondrial carrier domain"/>
    <property type="match status" value="1"/>
</dbReference>
<accession>A0A1B6LR17</accession>
<dbReference type="AlphaFoldDB" id="A0A1B6LR17"/>
<evidence type="ECO:0000256" key="8">
    <source>
        <dbReference type="ARBA" id="ARBA00023136"/>
    </source>
</evidence>
<keyword evidence="3 9" id="KW-0812">Transmembrane</keyword>
<evidence type="ECO:0000256" key="3">
    <source>
        <dbReference type="ARBA" id="ARBA00022692"/>
    </source>
</evidence>
<evidence type="ECO:0000256" key="6">
    <source>
        <dbReference type="ARBA" id="ARBA00022989"/>
    </source>
</evidence>
<feature type="transmembrane region" description="Helical" evidence="11">
    <location>
        <begin position="192"/>
        <end position="210"/>
    </location>
</feature>
<keyword evidence="6 11" id="KW-1133">Transmembrane helix</keyword>
<keyword evidence="4" id="KW-0677">Repeat</keyword>
<gene>
    <name evidence="12" type="ORF">g.6930</name>
</gene>
<name>A0A1B6LR17_9HEMI</name>
<dbReference type="SUPFAM" id="SSF103506">
    <property type="entry name" value="Mitochondrial carrier"/>
    <property type="match status" value="1"/>
</dbReference>
<dbReference type="InterPro" id="IPR018108">
    <property type="entry name" value="MCP_transmembrane"/>
</dbReference>
<protein>
    <submittedName>
        <fullName evidence="12">Uncharacterized protein</fullName>
    </submittedName>
</protein>
<sequence length="306" mass="34605">MENQEEHVFTFENSGRLLVSTIAYPLEHAKILIQIGHEPLKPYPTKTIFGSPVLGLPNIFKYIKHIYNVDGLLGCYRGFIPWISTSMLYRYSQTKVKESFPKIANENKDEDDLTENERLTMFTNVLFQGVVCRTVAVVVSQPLHVITIRTIAQFVGHETKYSGIFSALWTIVKEEGILGLFSGLLPRLLGDIFIYTFATTGIYLAHEFVVKDKITRKYVDGIIQYISSASFYSFIVVGSCMAVTDSGLSAGSPPNMPHYHHMFHCWGHLQQLHQLKRGSSVLWRYYTPVSERMLAGERGSGALGRL</sequence>
<dbReference type="InterPro" id="IPR023395">
    <property type="entry name" value="MCP_dom_sf"/>
</dbReference>
<evidence type="ECO:0000256" key="2">
    <source>
        <dbReference type="ARBA" id="ARBA00006375"/>
    </source>
</evidence>
<evidence type="ECO:0000256" key="4">
    <source>
        <dbReference type="ARBA" id="ARBA00022737"/>
    </source>
</evidence>
<keyword evidence="5" id="KW-1000">Mitochondrion outer membrane</keyword>
<comment type="similarity">
    <text evidence="2 10">Belongs to the mitochondrial carrier (TC 2.A.29) family.</text>
</comment>
<dbReference type="PANTHER" id="PTHR10780:SF18">
    <property type="entry name" value="LD43650P"/>
    <property type="match status" value="1"/>
</dbReference>
<evidence type="ECO:0000313" key="12">
    <source>
        <dbReference type="EMBL" id="JAT26148.1"/>
    </source>
</evidence>
<feature type="transmembrane region" description="Helical" evidence="11">
    <location>
        <begin position="222"/>
        <end position="244"/>
    </location>
</feature>
<evidence type="ECO:0000256" key="1">
    <source>
        <dbReference type="ARBA" id="ARBA00004374"/>
    </source>
</evidence>
<dbReference type="PANTHER" id="PTHR10780">
    <property type="entry name" value="MITOCHONDRIAL CARRIER HOMOLOG"/>
    <property type="match status" value="1"/>
</dbReference>
<dbReference type="Pfam" id="PF00153">
    <property type="entry name" value="Mito_carr"/>
    <property type="match status" value="2"/>
</dbReference>
<keyword evidence="7" id="KW-0496">Mitochondrion</keyword>
<keyword evidence="8 9" id="KW-0472">Membrane</keyword>
<comment type="subcellular location">
    <subcellularLocation>
        <location evidence="1">Mitochondrion outer membrane</location>
        <topology evidence="1">Multi-pass membrane protein</topology>
    </subcellularLocation>
</comment>
<feature type="repeat" description="Solcar" evidence="9">
    <location>
        <begin position="120"/>
        <end position="209"/>
    </location>
</feature>
<reference evidence="12" key="1">
    <citation type="submission" date="2015-11" db="EMBL/GenBank/DDBJ databases">
        <title>De novo transcriptome assembly of four potential Pierce s Disease insect vectors from Arizona vineyards.</title>
        <authorList>
            <person name="Tassone E.E."/>
        </authorList>
    </citation>
    <scope>NUCLEOTIDE SEQUENCE</scope>
</reference>
<proteinExistence type="inferred from homology"/>
<evidence type="ECO:0000256" key="11">
    <source>
        <dbReference type="SAM" id="Phobius"/>
    </source>
</evidence>
<dbReference type="PROSITE" id="PS50920">
    <property type="entry name" value="SOLCAR"/>
    <property type="match status" value="1"/>
</dbReference>
<keyword evidence="10" id="KW-0813">Transport</keyword>
<dbReference type="EMBL" id="GEBQ01013829">
    <property type="protein sequence ID" value="JAT26148.1"/>
    <property type="molecule type" value="Transcribed_RNA"/>
</dbReference>
<evidence type="ECO:0000256" key="5">
    <source>
        <dbReference type="ARBA" id="ARBA00022787"/>
    </source>
</evidence>
<dbReference type="GO" id="GO:0005741">
    <property type="term" value="C:mitochondrial outer membrane"/>
    <property type="evidence" value="ECO:0007669"/>
    <property type="project" value="UniProtKB-SubCell"/>
</dbReference>
<evidence type="ECO:0000256" key="9">
    <source>
        <dbReference type="PROSITE-ProRule" id="PRU00282"/>
    </source>
</evidence>
<organism evidence="12">
    <name type="scientific">Graphocephala atropunctata</name>
    <dbReference type="NCBI Taxonomy" id="36148"/>
    <lineage>
        <taxon>Eukaryota</taxon>
        <taxon>Metazoa</taxon>
        <taxon>Ecdysozoa</taxon>
        <taxon>Arthropoda</taxon>
        <taxon>Hexapoda</taxon>
        <taxon>Insecta</taxon>
        <taxon>Pterygota</taxon>
        <taxon>Neoptera</taxon>
        <taxon>Paraneoptera</taxon>
        <taxon>Hemiptera</taxon>
        <taxon>Auchenorrhyncha</taxon>
        <taxon>Membracoidea</taxon>
        <taxon>Cicadellidae</taxon>
        <taxon>Cicadellinae</taxon>
        <taxon>Cicadellini</taxon>
        <taxon>Graphocephala</taxon>
    </lineage>
</organism>
<evidence type="ECO:0000256" key="10">
    <source>
        <dbReference type="RuleBase" id="RU000488"/>
    </source>
</evidence>